<dbReference type="GO" id="GO:0005829">
    <property type="term" value="C:cytosol"/>
    <property type="evidence" value="ECO:0007669"/>
    <property type="project" value="TreeGrafter"/>
</dbReference>
<keyword evidence="1 3" id="KW-0328">Glycosyltransferase</keyword>
<proteinExistence type="inferred from homology"/>
<accession>A0A2K9LGT5</accession>
<dbReference type="GO" id="GO:0019509">
    <property type="term" value="P:L-methionine salvage from methylthioadenosine"/>
    <property type="evidence" value="ECO:0007669"/>
    <property type="project" value="TreeGrafter"/>
</dbReference>
<feature type="binding site" evidence="3">
    <location>
        <position position="183"/>
    </location>
    <ligand>
        <name>substrate</name>
    </ligand>
</feature>
<keyword evidence="6" id="KW-1185">Reference proteome</keyword>
<dbReference type="Proteomes" id="UP000235116">
    <property type="component" value="Chromosome"/>
</dbReference>
<keyword evidence="2 3" id="KW-0808">Transferase</keyword>
<dbReference type="InterPro" id="IPR018099">
    <property type="entry name" value="Purine_phosphorylase-2_CS"/>
</dbReference>
<gene>
    <name evidence="5" type="primary">mtnP</name>
    <name evidence="5" type="ORF">Kalk_02995</name>
</gene>
<dbReference type="RefSeq" id="WP_101892793.1">
    <property type="nucleotide sequence ID" value="NZ_CP022684.1"/>
</dbReference>
<comment type="pathway">
    <text evidence="3">Purine metabolism; purine nucleoside salvage.</text>
</comment>
<keyword evidence="3" id="KW-0660">Purine salvage</keyword>
<reference evidence="6" key="1">
    <citation type="submission" date="2017-08" db="EMBL/GenBank/DDBJ databases">
        <title>Direct submision.</title>
        <authorList>
            <person name="Kim S.-J."/>
            <person name="Rhee S.-K."/>
        </authorList>
    </citation>
    <scope>NUCLEOTIDE SEQUENCE [LARGE SCALE GENOMIC DNA]</scope>
    <source>
        <strain evidence="6">GI5</strain>
    </source>
</reference>
<dbReference type="EC" id="2.4.2.44" evidence="3"/>
<dbReference type="HAMAP" id="MF_01963">
    <property type="entry name" value="MTAP"/>
    <property type="match status" value="1"/>
</dbReference>
<comment type="catalytic activity">
    <reaction evidence="3">
        <text>S-methyl-5'-thioinosine + phosphate = 5-(methylsulfanyl)-alpha-D-ribose 1-phosphate + hypoxanthine</text>
        <dbReference type="Rhea" id="RHEA:30643"/>
        <dbReference type="ChEBI" id="CHEBI:17368"/>
        <dbReference type="ChEBI" id="CHEBI:43474"/>
        <dbReference type="ChEBI" id="CHEBI:48595"/>
        <dbReference type="ChEBI" id="CHEBI:58533"/>
        <dbReference type="EC" id="2.4.2.44"/>
    </reaction>
</comment>
<dbReference type="AlphaFoldDB" id="A0A2K9LGT5"/>
<dbReference type="GO" id="GO:0017061">
    <property type="term" value="F:S-methyl-5-thioadenosine phosphorylase activity"/>
    <property type="evidence" value="ECO:0007669"/>
    <property type="project" value="InterPro"/>
</dbReference>
<dbReference type="NCBIfam" id="TIGR01694">
    <property type="entry name" value="MTAP"/>
    <property type="match status" value="1"/>
</dbReference>
<dbReference type="PANTHER" id="PTHR42679:SF2">
    <property type="entry name" value="S-METHYL-5'-THIOADENOSINE PHOSPHORYLASE"/>
    <property type="match status" value="1"/>
</dbReference>
<name>A0A2K9LGT5_9GAMM</name>
<dbReference type="InterPro" id="IPR000845">
    <property type="entry name" value="Nucleoside_phosphorylase_d"/>
</dbReference>
<dbReference type="EMBL" id="CP022684">
    <property type="protein sequence ID" value="AUM11453.1"/>
    <property type="molecule type" value="Genomic_DNA"/>
</dbReference>
<dbReference type="InterPro" id="IPR010044">
    <property type="entry name" value="MTAP"/>
</dbReference>
<dbReference type="KEGG" id="kak:Kalk_02995"/>
<dbReference type="PROSITE" id="PS01240">
    <property type="entry name" value="PNP_MTAP_2"/>
    <property type="match status" value="1"/>
</dbReference>
<comment type="miscellaneous">
    <text evidence="3">Although this enzyme belongs to the family of MTA phosphorylases based on sequence homology, it has been shown that conserved amino acid substitutions in the substrate binding pocket convert the substrate specificity of this enzyme from 6-aminopurines to 6-oxopurines.</text>
</comment>
<dbReference type="NCBIfam" id="NF006599">
    <property type="entry name" value="PRK09136.1"/>
    <property type="match status" value="1"/>
</dbReference>
<comment type="caution">
    <text evidence="3">Lacks conserved residue(s) required for the propagation of feature annotation.</text>
</comment>
<dbReference type="Gene3D" id="3.40.50.1580">
    <property type="entry name" value="Nucleoside phosphorylase domain"/>
    <property type="match status" value="1"/>
</dbReference>
<feature type="binding site" evidence="3">
    <location>
        <position position="184"/>
    </location>
    <ligand>
        <name>phosphate</name>
        <dbReference type="ChEBI" id="CHEBI:43474"/>
    </ligand>
</feature>
<dbReference type="Pfam" id="PF01048">
    <property type="entry name" value="PNP_UDP_1"/>
    <property type="match status" value="1"/>
</dbReference>
<dbReference type="PANTHER" id="PTHR42679">
    <property type="entry name" value="S-METHYL-5'-THIOADENOSINE PHOSPHORYLASE"/>
    <property type="match status" value="1"/>
</dbReference>
<organism evidence="5 6">
    <name type="scientific">Ketobacter alkanivorans</name>
    <dbReference type="NCBI Taxonomy" id="1917421"/>
    <lineage>
        <taxon>Bacteria</taxon>
        <taxon>Pseudomonadati</taxon>
        <taxon>Pseudomonadota</taxon>
        <taxon>Gammaproteobacteria</taxon>
        <taxon>Pseudomonadales</taxon>
        <taxon>Ketobacteraceae</taxon>
        <taxon>Ketobacter</taxon>
    </lineage>
</organism>
<dbReference type="InterPro" id="IPR035994">
    <property type="entry name" value="Nucleoside_phosphorylase_sf"/>
</dbReference>
<dbReference type="OrthoDB" id="1523230at2"/>
<dbReference type="CDD" id="cd09010">
    <property type="entry name" value="MTAP_SsMTAPII_like_MTIP"/>
    <property type="match status" value="1"/>
</dbReference>
<comment type="function">
    <text evidence="3">Catalyzes the reversible phosphorylation of S-methyl-5'-thioinosine (MTI) to hypoxanthine and 5-methylthioribose-1-phosphate. Involved in the breakdown of S-methyl-5'-thioadenosine (MTA), a major by-product of polyamine biosynthesis. Catabolism of (MTA) occurs via deamination to MTI and phosphorolysis to hypoxanthine.</text>
</comment>
<protein>
    <recommendedName>
        <fullName evidence="3">Probable S-methyl-5'-thioinosine phosphorylase</fullName>
        <ecNumber evidence="3">2.4.2.44</ecNumber>
    </recommendedName>
    <alternativeName>
        <fullName evidence="3">5'-methylthioinosine phosphorylase</fullName>
        <shortName evidence="3">MTI phosphorylase</shortName>
        <shortName evidence="3">MTIP</shortName>
    </alternativeName>
</protein>
<dbReference type="GO" id="GO:0006166">
    <property type="term" value="P:purine ribonucleoside salvage"/>
    <property type="evidence" value="ECO:0007669"/>
    <property type="project" value="UniProtKB-UniRule"/>
</dbReference>
<dbReference type="SUPFAM" id="SSF53167">
    <property type="entry name" value="Purine and uridine phosphorylases"/>
    <property type="match status" value="1"/>
</dbReference>
<evidence type="ECO:0000313" key="5">
    <source>
        <dbReference type="EMBL" id="AUM11453.1"/>
    </source>
</evidence>
<comment type="similarity">
    <text evidence="3">Belongs to the PNP/MTAP phosphorylase family. MTAP subfamily.</text>
</comment>
<feature type="binding site" evidence="3">
    <location>
        <begin position="207"/>
        <end position="209"/>
    </location>
    <ligand>
        <name>substrate</name>
    </ligand>
</feature>
<evidence type="ECO:0000256" key="2">
    <source>
        <dbReference type="ARBA" id="ARBA00022679"/>
    </source>
</evidence>
<comment type="subunit">
    <text evidence="3">Homotrimer.</text>
</comment>
<evidence type="ECO:0000259" key="4">
    <source>
        <dbReference type="Pfam" id="PF01048"/>
    </source>
</evidence>
<feature type="site" description="Important for substrate specificity" evidence="3">
    <location>
        <position position="219"/>
    </location>
</feature>
<evidence type="ECO:0000256" key="1">
    <source>
        <dbReference type="ARBA" id="ARBA00022676"/>
    </source>
</evidence>
<feature type="binding site" evidence="3">
    <location>
        <position position="10"/>
    </location>
    <ligand>
        <name>phosphate</name>
        <dbReference type="ChEBI" id="CHEBI:43474"/>
    </ligand>
</feature>
<sequence length="242" mass="25910">MSLIAIVGGTGLTELEGLERTESRVVDTPYGAPSAPLEFGRFGQQDVVFLARHGKGHTVPPHQVNYRANIQALKQVGVSEIIAVNAVGGINAAMDAESLVIPDQIIDYTWGREFTFAGQGNVIHVDFTFPYTERLRQGLLAAAGKLNIKIHDGGVYAATQGPRLESIAEINRLERDGCDIVGMTGMPEASLAREADLEYACLSLVVNMAAGRSDGIITMEDIEQAINNGMGNARAIIAQFLS</sequence>
<evidence type="ECO:0000256" key="3">
    <source>
        <dbReference type="HAMAP-Rule" id="MF_01963"/>
    </source>
</evidence>
<feature type="binding site" evidence="3">
    <location>
        <begin position="52"/>
        <end position="53"/>
    </location>
    <ligand>
        <name>phosphate</name>
        <dbReference type="ChEBI" id="CHEBI:43474"/>
    </ligand>
</feature>
<evidence type="ECO:0000313" key="6">
    <source>
        <dbReference type="Proteomes" id="UP000235116"/>
    </source>
</evidence>
<feature type="domain" description="Nucleoside phosphorylase" evidence="4">
    <location>
        <begin position="4"/>
        <end position="241"/>
    </location>
</feature>
<dbReference type="UniPathway" id="UPA00606"/>
<feature type="site" description="Important for substrate specificity" evidence="3">
    <location>
        <position position="165"/>
    </location>
</feature>